<dbReference type="EMBL" id="SSFO01000034">
    <property type="protein sequence ID" value="TXI35357.1"/>
    <property type="molecule type" value="Genomic_DNA"/>
</dbReference>
<comment type="caution">
    <text evidence="2">The sequence shown here is derived from an EMBL/GenBank/DDBJ whole genome shotgun (WGS) entry which is preliminary data.</text>
</comment>
<keyword evidence="1" id="KW-0812">Transmembrane</keyword>
<reference evidence="2 3" key="1">
    <citation type="submission" date="2018-09" db="EMBL/GenBank/DDBJ databases">
        <title>Metagenome Assembled Genomes from an Advanced Water Purification Facility.</title>
        <authorList>
            <person name="Stamps B.W."/>
            <person name="Spear J.R."/>
        </authorList>
    </citation>
    <scope>NUCLEOTIDE SEQUENCE [LARGE SCALE GENOMIC DNA]</scope>
    <source>
        <strain evidence="2">Bin_52_1</strain>
    </source>
</reference>
<gene>
    <name evidence="2" type="ORF">E6Q69_01760</name>
</gene>
<name>A0A5C7WC86_AQUAC</name>
<dbReference type="Proteomes" id="UP000321110">
    <property type="component" value="Unassembled WGS sequence"/>
</dbReference>
<feature type="transmembrane region" description="Helical" evidence="1">
    <location>
        <begin position="6"/>
        <end position="24"/>
    </location>
</feature>
<evidence type="ECO:0000313" key="3">
    <source>
        <dbReference type="Proteomes" id="UP000321110"/>
    </source>
</evidence>
<evidence type="ECO:0000313" key="2">
    <source>
        <dbReference type="EMBL" id="TXI35357.1"/>
    </source>
</evidence>
<feature type="transmembrane region" description="Helical" evidence="1">
    <location>
        <begin position="55"/>
        <end position="77"/>
    </location>
</feature>
<keyword evidence="1" id="KW-1133">Transmembrane helix</keyword>
<dbReference type="AlphaFoldDB" id="A0A5C7WC86"/>
<sequence length="206" mass="22981">MIYFYGYLGVGVMVFAVIYGAHRLTNGKESESLRDRLEASAPNHKKLSYRLLNNVVTPLLATTLAVVSWPVVVYVTVKEMRQGTAGTGIEKEREFSVERQHLQECLTVQEVERREVVTDPLKAVPELPFGHLNRAWQEFLTGYAAGSELWSFSAQWQTAWGRKELRSGYTIVQGGAPGAYFLTVWKDISDEADGATKQAHAADMPG</sequence>
<organism evidence="2 3">
    <name type="scientific">Aquipseudomonas alcaligenes</name>
    <name type="common">Pseudomonas alcaligenes</name>
    <dbReference type="NCBI Taxonomy" id="43263"/>
    <lineage>
        <taxon>Bacteria</taxon>
        <taxon>Pseudomonadati</taxon>
        <taxon>Pseudomonadota</taxon>
        <taxon>Gammaproteobacteria</taxon>
        <taxon>Pseudomonadales</taxon>
        <taxon>Pseudomonadaceae</taxon>
        <taxon>Aquipseudomonas</taxon>
    </lineage>
</organism>
<protein>
    <submittedName>
        <fullName evidence="2">Uncharacterized protein</fullName>
    </submittedName>
</protein>
<evidence type="ECO:0000256" key="1">
    <source>
        <dbReference type="SAM" id="Phobius"/>
    </source>
</evidence>
<accession>A0A5C7WC86</accession>
<proteinExistence type="predicted"/>
<keyword evidence="1" id="KW-0472">Membrane</keyword>